<dbReference type="GO" id="GO:0003723">
    <property type="term" value="F:RNA binding"/>
    <property type="evidence" value="ECO:0007669"/>
    <property type="project" value="UniProtKB-UniRule"/>
</dbReference>
<dbReference type="EMBL" id="JAWDKA010000005">
    <property type="protein sequence ID" value="MDV0441826.1"/>
    <property type="molecule type" value="Genomic_DNA"/>
</dbReference>
<evidence type="ECO:0000256" key="1">
    <source>
        <dbReference type="ARBA" id="ARBA00000077"/>
    </source>
</evidence>
<dbReference type="InterPro" id="IPR012337">
    <property type="entry name" value="RNaseH-like_sf"/>
</dbReference>
<evidence type="ECO:0000313" key="18">
    <source>
        <dbReference type="EMBL" id="MDV0441826.1"/>
    </source>
</evidence>
<keyword evidence="9 14" id="KW-0540">Nuclease</keyword>
<comment type="similarity">
    <text evidence="5 14 16">Belongs to the RNase HII family.</text>
</comment>
<evidence type="ECO:0000256" key="5">
    <source>
        <dbReference type="ARBA" id="ARBA00007383"/>
    </source>
</evidence>
<evidence type="ECO:0000256" key="14">
    <source>
        <dbReference type="HAMAP-Rule" id="MF_00052"/>
    </source>
</evidence>
<proteinExistence type="inferred from homology"/>
<dbReference type="EC" id="3.1.26.4" evidence="6 14"/>
<dbReference type="InterPro" id="IPR024567">
    <property type="entry name" value="RNase_HII/HIII_dom"/>
</dbReference>
<evidence type="ECO:0000256" key="12">
    <source>
        <dbReference type="ARBA" id="ARBA00022801"/>
    </source>
</evidence>
<dbReference type="HAMAP" id="MF_00052_A">
    <property type="entry name" value="RNase_HII_A"/>
    <property type="match status" value="1"/>
</dbReference>
<name>A0AAE4MCX1_9EURY</name>
<dbReference type="GO" id="GO:0006298">
    <property type="term" value="P:mismatch repair"/>
    <property type="evidence" value="ECO:0007669"/>
    <property type="project" value="TreeGrafter"/>
</dbReference>
<dbReference type="CDD" id="cd07180">
    <property type="entry name" value="RNase_HII_archaea_like"/>
    <property type="match status" value="1"/>
</dbReference>
<evidence type="ECO:0000256" key="13">
    <source>
        <dbReference type="ARBA" id="ARBA00023211"/>
    </source>
</evidence>
<feature type="binding site" evidence="14 15">
    <location>
        <position position="100"/>
    </location>
    <ligand>
        <name>a divalent metal cation</name>
        <dbReference type="ChEBI" id="CHEBI:60240"/>
    </ligand>
</feature>
<keyword evidence="19" id="KW-1185">Reference proteome</keyword>
<keyword evidence="12 14" id="KW-0378">Hydrolase</keyword>
<dbReference type="Proteomes" id="UP001273136">
    <property type="component" value="Unassembled WGS sequence"/>
</dbReference>
<dbReference type="AlphaFoldDB" id="A0AAE4MCX1"/>
<evidence type="ECO:0000313" key="19">
    <source>
        <dbReference type="Proteomes" id="UP001273136"/>
    </source>
</evidence>
<dbReference type="GO" id="GO:0032299">
    <property type="term" value="C:ribonuclease H2 complex"/>
    <property type="evidence" value="ECO:0007669"/>
    <property type="project" value="TreeGrafter"/>
</dbReference>
<organism evidence="18 19">
    <name type="scientific">Methanorbis furvi</name>
    <dbReference type="NCBI Taxonomy" id="3028299"/>
    <lineage>
        <taxon>Archaea</taxon>
        <taxon>Methanobacteriati</taxon>
        <taxon>Methanobacteriota</taxon>
        <taxon>Stenosarchaea group</taxon>
        <taxon>Methanomicrobia</taxon>
        <taxon>Methanomicrobiales</taxon>
        <taxon>Methanocorpusculaceae</taxon>
        <taxon>Methanorbis</taxon>
    </lineage>
</organism>
<dbReference type="GO" id="GO:0043137">
    <property type="term" value="P:DNA replication, removal of RNA primer"/>
    <property type="evidence" value="ECO:0007669"/>
    <property type="project" value="TreeGrafter"/>
</dbReference>
<dbReference type="PROSITE" id="PS51975">
    <property type="entry name" value="RNASE_H_2"/>
    <property type="match status" value="1"/>
</dbReference>
<evidence type="ECO:0000256" key="7">
    <source>
        <dbReference type="ARBA" id="ARBA00019179"/>
    </source>
</evidence>
<sequence>MSICGVDEAGKGSVLGPMVTAGILVVDSSELDGLGLKDSKQLSPSKREELYEIIVGRWKTTAVVKSSLEIDLRPGTMNTFTASCHAEVIQRLMPEKAYLDACDVNAARFGTTVKSLSGIPGVEIVSEHKADDKFLIVGAASIVAKVTRDRLIEELSHEFGDIGSGYPSDPTTIAFLEAYIRRVGTPPSCARRTWKTIDEVIARCSQQSLSDFF</sequence>
<feature type="binding site" evidence="14 15">
    <location>
        <position position="7"/>
    </location>
    <ligand>
        <name>a divalent metal cation</name>
        <dbReference type="ChEBI" id="CHEBI:60240"/>
    </ligand>
</feature>
<gene>
    <name evidence="14 18" type="primary">rnhB</name>
    <name evidence="18" type="ORF">McpAg1_10370</name>
</gene>
<evidence type="ECO:0000256" key="16">
    <source>
        <dbReference type="RuleBase" id="RU003515"/>
    </source>
</evidence>
<evidence type="ECO:0000256" key="8">
    <source>
        <dbReference type="ARBA" id="ARBA00022490"/>
    </source>
</evidence>
<comment type="cofactor">
    <cofactor evidence="14 15">
        <name>Mn(2+)</name>
        <dbReference type="ChEBI" id="CHEBI:29035"/>
    </cofactor>
    <cofactor evidence="14 15">
        <name>Mg(2+)</name>
        <dbReference type="ChEBI" id="CHEBI:18420"/>
    </cofactor>
    <text evidence="14 15">Manganese or magnesium. Binds 1 divalent metal ion per monomer in the absence of substrate. May bind a second metal ion after substrate binding.</text>
</comment>
<dbReference type="InterPro" id="IPR036397">
    <property type="entry name" value="RNaseH_sf"/>
</dbReference>
<reference evidence="18" key="1">
    <citation type="submission" date="2023-06" db="EMBL/GenBank/DDBJ databases">
        <title>Genome sequence of Methancorpusculaceae sp. Ag1.</title>
        <authorList>
            <person name="Protasov E."/>
            <person name="Platt K."/>
            <person name="Poehlein A."/>
            <person name="Daniel R."/>
            <person name="Brune A."/>
        </authorList>
    </citation>
    <scope>NUCLEOTIDE SEQUENCE</scope>
    <source>
        <strain evidence="18">Ag1</strain>
    </source>
</reference>
<dbReference type="GO" id="GO:0004523">
    <property type="term" value="F:RNA-DNA hybrid ribonuclease activity"/>
    <property type="evidence" value="ECO:0007669"/>
    <property type="project" value="UniProtKB-UniRule"/>
</dbReference>
<evidence type="ECO:0000256" key="3">
    <source>
        <dbReference type="ARBA" id="ARBA00004065"/>
    </source>
</evidence>
<dbReference type="NCBIfam" id="TIGR00729">
    <property type="entry name" value="ribonuclease HII"/>
    <property type="match status" value="1"/>
</dbReference>
<dbReference type="SUPFAM" id="SSF53098">
    <property type="entry name" value="Ribonuclease H-like"/>
    <property type="match status" value="1"/>
</dbReference>
<comment type="function">
    <text evidence="3 14 16">Endonuclease that specifically degrades the RNA of RNA-DNA hybrids.</text>
</comment>
<keyword evidence="11 14" id="KW-0255">Endonuclease</keyword>
<evidence type="ECO:0000256" key="10">
    <source>
        <dbReference type="ARBA" id="ARBA00022723"/>
    </source>
</evidence>
<evidence type="ECO:0000256" key="11">
    <source>
        <dbReference type="ARBA" id="ARBA00022759"/>
    </source>
</evidence>
<evidence type="ECO:0000256" key="9">
    <source>
        <dbReference type="ARBA" id="ARBA00022722"/>
    </source>
</evidence>
<comment type="cofactor">
    <cofactor evidence="2">
        <name>Mg(2+)</name>
        <dbReference type="ChEBI" id="CHEBI:18420"/>
    </cofactor>
</comment>
<dbReference type="GO" id="GO:0005737">
    <property type="term" value="C:cytoplasm"/>
    <property type="evidence" value="ECO:0007669"/>
    <property type="project" value="UniProtKB-SubCell"/>
</dbReference>
<evidence type="ECO:0000256" key="15">
    <source>
        <dbReference type="PROSITE-ProRule" id="PRU01319"/>
    </source>
</evidence>
<evidence type="ECO:0000256" key="2">
    <source>
        <dbReference type="ARBA" id="ARBA00001946"/>
    </source>
</evidence>
<dbReference type="InterPro" id="IPR023160">
    <property type="entry name" value="RNase_HII_hlx-loop-hlx_cap_dom"/>
</dbReference>
<accession>A0AAE4MCX1</accession>
<dbReference type="InterPro" id="IPR004649">
    <property type="entry name" value="RNase_H2_suA"/>
</dbReference>
<comment type="catalytic activity">
    <reaction evidence="1 14 15 16">
        <text>Endonucleolytic cleavage to 5'-phosphomonoester.</text>
        <dbReference type="EC" id="3.1.26.4"/>
    </reaction>
</comment>
<protein>
    <recommendedName>
        <fullName evidence="7 14">Ribonuclease HII</fullName>
        <shortName evidence="14">RNase HII</shortName>
        <ecNumber evidence="6 14">3.1.26.4</ecNumber>
    </recommendedName>
</protein>
<dbReference type="InterPro" id="IPR001352">
    <property type="entry name" value="RNase_HII/HIII"/>
</dbReference>
<dbReference type="PANTHER" id="PTHR10954">
    <property type="entry name" value="RIBONUCLEASE H2 SUBUNIT A"/>
    <property type="match status" value="1"/>
</dbReference>
<feature type="domain" description="RNase H type-2" evidence="17">
    <location>
        <begin position="1"/>
        <end position="206"/>
    </location>
</feature>
<evidence type="ECO:0000256" key="6">
    <source>
        <dbReference type="ARBA" id="ARBA00012180"/>
    </source>
</evidence>
<keyword evidence="8 14" id="KW-0963">Cytoplasm</keyword>
<comment type="subcellular location">
    <subcellularLocation>
        <location evidence="4 14">Cytoplasm</location>
    </subcellularLocation>
</comment>
<dbReference type="GO" id="GO:0030145">
    <property type="term" value="F:manganese ion binding"/>
    <property type="evidence" value="ECO:0007669"/>
    <property type="project" value="UniProtKB-UniRule"/>
</dbReference>
<keyword evidence="10 14" id="KW-0479">Metal-binding</keyword>
<dbReference type="Gene3D" id="1.10.10.460">
    <property type="entry name" value="Ribonuclease hii. Domain 2"/>
    <property type="match status" value="1"/>
</dbReference>
<evidence type="ECO:0000256" key="4">
    <source>
        <dbReference type="ARBA" id="ARBA00004496"/>
    </source>
</evidence>
<dbReference type="PANTHER" id="PTHR10954:SF23">
    <property type="entry name" value="RIBONUCLEASE"/>
    <property type="match status" value="1"/>
</dbReference>
<dbReference type="Gene3D" id="3.30.420.10">
    <property type="entry name" value="Ribonuclease H-like superfamily/Ribonuclease H"/>
    <property type="match status" value="1"/>
</dbReference>
<feature type="binding site" evidence="14 15">
    <location>
        <position position="8"/>
    </location>
    <ligand>
        <name>a divalent metal cation</name>
        <dbReference type="ChEBI" id="CHEBI:60240"/>
    </ligand>
</feature>
<dbReference type="InterPro" id="IPR020787">
    <property type="entry name" value="RNase_HII_arc"/>
</dbReference>
<evidence type="ECO:0000259" key="17">
    <source>
        <dbReference type="PROSITE" id="PS51975"/>
    </source>
</evidence>
<keyword evidence="13 14" id="KW-0464">Manganese</keyword>
<dbReference type="Pfam" id="PF01351">
    <property type="entry name" value="RNase_HII"/>
    <property type="match status" value="1"/>
</dbReference>
<comment type="caution">
    <text evidence="18">The sequence shown here is derived from an EMBL/GenBank/DDBJ whole genome shotgun (WGS) entry which is preliminary data.</text>
</comment>